<keyword evidence="2" id="KW-1185">Reference proteome</keyword>
<name>A0ABW0RSN2_9BURK</name>
<comment type="caution">
    <text evidence="1">The sequence shown here is derived from an EMBL/GenBank/DDBJ whole genome shotgun (WGS) entry which is preliminary data.</text>
</comment>
<evidence type="ECO:0000313" key="2">
    <source>
        <dbReference type="Proteomes" id="UP001596086"/>
    </source>
</evidence>
<dbReference type="RefSeq" id="WP_379767384.1">
    <property type="nucleotide sequence ID" value="NZ_JBHSMZ010000001.1"/>
</dbReference>
<dbReference type="Proteomes" id="UP001596086">
    <property type="component" value="Unassembled WGS sequence"/>
</dbReference>
<accession>A0ABW0RSN2</accession>
<proteinExistence type="predicted"/>
<organism evidence="1 2">
    <name type="scientific">Massilia aerilata</name>
    <dbReference type="NCBI Taxonomy" id="453817"/>
    <lineage>
        <taxon>Bacteria</taxon>
        <taxon>Pseudomonadati</taxon>
        <taxon>Pseudomonadota</taxon>
        <taxon>Betaproteobacteria</taxon>
        <taxon>Burkholderiales</taxon>
        <taxon>Oxalobacteraceae</taxon>
        <taxon>Telluria group</taxon>
        <taxon>Massilia</taxon>
    </lineage>
</organism>
<sequence length="262" mass="28415">MRTDNPAILRWLRGGVALLVAIAMPLAPAQTRAELESQYRSTCTPDFLSANPEMRDTCKTIRATIDAMATPDMRAQPAAAPGQDAGFVDNTAQCKCNRKLGRCSASASIKSKVISMHAYGRSSKVVVHVSPPAGQCSEVTVFLQESAQLGAKLNRVGHPLHRVVTGPTDIEWTNGSTPATSLAYAILHEDTECYICEGAGRSAGSEAGVDQELKSEIRDSYEMQYKDCLKGRLTGMDANVKIAPALMAKTCERLREAWERNR</sequence>
<evidence type="ECO:0000313" key="1">
    <source>
        <dbReference type="EMBL" id="MFC5547677.1"/>
    </source>
</evidence>
<dbReference type="EMBL" id="JBHSMZ010000001">
    <property type="protein sequence ID" value="MFC5547677.1"/>
    <property type="molecule type" value="Genomic_DNA"/>
</dbReference>
<protein>
    <recommendedName>
        <fullName evidence="3">DUF1311 domain-containing protein</fullName>
    </recommendedName>
</protein>
<evidence type="ECO:0008006" key="3">
    <source>
        <dbReference type="Google" id="ProtNLM"/>
    </source>
</evidence>
<reference evidence="2" key="1">
    <citation type="journal article" date="2019" name="Int. J. Syst. Evol. Microbiol.">
        <title>The Global Catalogue of Microorganisms (GCM) 10K type strain sequencing project: providing services to taxonomists for standard genome sequencing and annotation.</title>
        <authorList>
            <consortium name="The Broad Institute Genomics Platform"/>
            <consortium name="The Broad Institute Genome Sequencing Center for Infectious Disease"/>
            <person name="Wu L."/>
            <person name="Ma J."/>
        </authorList>
    </citation>
    <scope>NUCLEOTIDE SEQUENCE [LARGE SCALE GENOMIC DNA]</scope>
    <source>
        <strain evidence="2">CGMCC 4.5798</strain>
    </source>
</reference>
<gene>
    <name evidence="1" type="ORF">ACFPO9_04020</name>
</gene>